<sequence length="75" mass="8799">YKQQILHDDVLIVAERTMETSNEYINLWVSSLESISEDKQLPHFCCRRAKSLLNDSKKTKHSEINKSTRQVHETP</sequence>
<protein>
    <submittedName>
        <fullName evidence="2">9667_t:CDS:1</fullName>
    </submittedName>
</protein>
<evidence type="ECO:0000313" key="2">
    <source>
        <dbReference type="EMBL" id="CAG8844704.1"/>
    </source>
</evidence>
<evidence type="ECO:0000313" key="3">
    <source>
        <dbReference type="Proteomes" id="UP000789901"/>
    </source>
</evidence>
<feature type="non-terminal residue" evidence="2">
    <location>
        <position position="75"/>
    </location>
</feature>
<dbReference type="EMBL" id="CAJVQB010076844">
    <property type="protein sequence ID" value="CAG8844704.1"/>
    <property type="molecule type" value="Genomic_DNA"/>
</dbReference>
<feature type="region of interest" description="Disordered" evidence="1">
    <location>
        <begin position="55"/>
        <end position="75"/>
    </location>
</feature>
<reference evidence="2 3" key="1">
    <citation type="submission" date="2021-06" db="EMBL/GenBank/DDBJ databases">
        <authorList>
            <person name="Kallberg Y."/>
            <person name="Tangrot J."/>
            <person name="Rosling A."/>
        </authorList>
    </citation>
    <scope>NUCLEOTIDE SEQUENCE [LARGE SCALE GENOMIC DNA]</scope>
    <source>
        <strain evidence="2 3">120-4 pot B 10/14</strain>
    </source>
</reference>
<gene>
    <name evidence="2" type="ORF">GMARGA_LOCUS37250</name>
</gene>
<name>A0ABN7X2U3_GIGMA</name>
<feature type="non-terminal residue" evidence="2">
    <location>
        <position position="1"/>
    </location>
</feature>
<comment type="caution">
    <text evidence="2">The sequence shown here is derived from an EMBL/GenBank/DDBJ whole genome shotgun (WGS) entry which is preliminary data.</text>
</comment>
<evidence type="ECO:0000256" key="1">
    <source>
        <dbReference type="SAM" id="MobiDB-lite"/>
    </source>
</evidence>
<proteinExistence type="predicted"/>
<keyword evidence="3" id="KW-1185">Reference proteome</keyword>
<organism evidence="2 3">
    <name type="scientific">Gigaspora margarita</name>
    <dbReference type="NCBI Taxonomy" id="4874"/>
    <lineage>
        <taxon>Eukaryota</taxon>
        <taxon>Fungi</taxon>
        <taxon>Fungi incertae sedis</taxon>
        <taxon>Mucoromycota</taxon>
        <taxon>Glomeromycotina</taxon>
        <taxon>Glomeromycetes</taxon>
        <taxon>Diversisporales</taxon>
        <taxon>Gigasporaceae</taxon>
        <taxon>Gigaspora</taxon>
    </lineage>
</organism>
<dbReference type="Proteomes" id="UP000789901">
    <property type="component" value="Unassembled WGS sequence"/>
</dbReference>
<accession>A0ABN7X2U3</accession>